<organism evidence="2 3">
    <name type="scientific">Apophysomyces ossiformis</name>
    <dbReference type="NCBI Taxonomy" id="679940"/>
    <lineage>
        <taxon>Eukaryota</taxon>
        <taxon>Fungi</taxon>
        <taxon>Fungi incertae sedis</taxon>
        <taxon>Mucoromycota</taxon>
        <taxon>Mucoromycotina</taxon>
        <taxon>Mucoromycetes</taxon>
        <taxon>Mucorales</taxon>
        <taxon>Mucorineae</taxon>
        <taxon>Mucoraceae</taxon>
        <taxon>Apophysomyces</taxon>
    </lineage>
</organism>
<dbReference type="Gene3D" id="3.40.50.1820">
    <property type="entry name" value="alpha/beta hydrolase"/>
    <property type="match status" value="1"/>
</dbReference>
<keyword evidence="3" id="KW-1185">Reference proteome</keyword>
<evidence type="ECO:0000259" key="1">
    <source>
        <dbReference type="Pfam" id="PF00561"/>
    </source>
</evidence>
<dbReference type="SUPFAM" id="SSF53474">
    <property type="entry name" value="alpha/beta-Hydrolases"/>
    <property type="match status" value="1"/>
</dbReference>
<feature type="domain" description="AB hydrolase-1" evidence="1">
    <location>
        <begin position="36"/>
        <end position="277"/>
    </location>
</feature>
<dbReference type="InterPro" id="IPR000073">
    <property type="entry name" value="AB_hydrolase_1"/>
</dbReference>
<accession>A0A8H7BI06</accession>
<dbReference type="InterPro" id="IPR050471">
    <property type="entry name" value="AB_hydrolase"/>
</dbReference>
<dbReference type="AlphaFoldDB" id="A0A8H7BI06"/>
<dbReference type="Pfam" id="PF00561">
    <property type="entry name" value="Abhydrolase_1"/>
    <property type="match status" value="1"/>
</dbReference>
<gene>
    <name evidence="2" type="ORF">EC973_002721</name>
</gene>
<comment type="caution">
    <text evidence="2">The sequence shown here is derived from an EMBL/GenBank/DDBJ whole genome shotgun (WGS) entry which is preliminary data.</text>
</comment>
<dbReference type="EMBL" id="JABAYA010000178">
    <property type="protein sequence ID" value="KAF7722767.1"/>
    <property type="molecule type" value="Genomic_DNA"/>
</dbReference>
<dbReference type="PANTHER" id="PTHR43433">
    <property type="entry name" value="HYDROLASE, ALPHA/BETA FOLD FAMILY PROTEIN"/>
    <property type="match status" value="1"/>
</dbReference>
<dbReference type="InterPro" id="IPR029058">
    <property type="entry name" value="AB_hydrolase_fold"/>
</dbReference>
<dbReference type="OrthoDB" id="19657at2759"/>
<reference evidence="2" key="1">
    <citation type="submission" date="2020-01" db="EMBL/GenBank/DDBJ databases">
        <title>Genome Sequencing of Three Apophysomyces-Like Fungal Strains Confirms a Novel Fungal Genus in the Mucoromycota with divergent Burkholderia-like Endosymbiotic Bacteria.</title>
        <authorList>
            <person name="Stajich J.E."/>
            <person name="Macias A.M."/>
            <person name="Carter-House D."/>
            <person name="Lovett B."/>
            <person name="Kasson L.R."/>
            <person name="Berry K."/>
            <person name="Grigoriev I."/>
            <person name="Chang Y."/>
            <person name="Spatafora J."/>
            <person name="Kasson M.T."/>
        </authorList>
    </citation>
    <scope>NUCLEOTIDE SEQUENCE</scope>
    <source>
        <strain evidence="2">NRRL A-21654</strain>
    </source>
</reference>
<protein>
    <recommendedName>
        <fullName evidence="1">AB hydrolase-1 domain-containing protein</fullName>
    </recommendedName>
</protein>
<dbReference type="PANTHER" id="PTHR43433:SF5">
    <property type="entry name" value="AB HYDROLASE-1 DOMAIN-CONTAINING PROTEIN"/>
    <property type="match status" value="1"/>
</dbReference>
<proteinExistence type="predicted"/>
<evidence type="ECO:0000313" key="3">
    <source>
        <dbReference type="Proteomes" id="UP000605846"/>
    </source>
</evidence>
<evidence type="ECO:0000313" key="2">
    <source>
        <dbReference type="EMBL" id="KAF7722767.1"/>
    </source>
</evidence>
<sequence>MTKTTTLQQKGYVNVSKTSTPINIYYEMHGTGPQKVLLVTGLSTPCHAWEKQAEFLSQTEKYTVILFDNRGMGHSDAPWGLYSTSMMAADALVLLDHFDWKKNVHLVGISMGGMISLELVDADPDRFCSLTLTSTTAKRNIPTWKAISTLSKVSLYYKDPMDQVRAIVELIHPPAWLEKPHPEFETNRKFAAHALISRARKSRLQPLHGNIGQTAACLGHYFSDERLAKLKARGLPVLIVTGTIDNLVSPESSYHMQSMLQARLEVFEGSGHAIPEEQFQRYNALLEEHFTAASKL</sequence>
<dbReference type="PRINTS" id="PR00111">
    <property type="entry name" value="ABHYDROLASE"/>
</dbReference>
<name>A0A8H7BI06_9FUNG</name>
<dbReference type="Proteomes" id="UP000605846">
    <property type="component" value="Unassembled WGS sequence"/>
</dbReference>